<dbReference type="InterPro" id="IPR012042">
    <property type="entry name" value="NeuTTM/CthTTM-like"/>
</dbReference>
<dbReference type="PIRSF" id="PIRSF016487">
    <property type="entry name" value="CYTH_UCP016487"/>
    <property type="match status" value="1"/>
</dbReference>
<feature type="domain" description="CYTH" evidence="1">
    <location>
        <begin position="2"/>
        <end position="148"/>
    </location>
</feature>
<sequence length="158" mass="18488">MPIEIERKFLVRNNNWKDAVKRSFIIKQGYLNSNAERIVRVRLKGDEGFITIKGKSKGISRAEFEYKIPVNEAEQILLLCEESIIKKTRFEVNIANHLWEIDVFKGANKGLIIAEIELSSEQENFELPTWIGKEVSDDKRYYNSYLAKNPFCQWNTND</sequence>
<dbReference type="InterPro" id="IPR033469">
    <property type="entry name" value="CYTH-like_dom_sf"/>
</dbReference>
<protein>
    <recommendedName>
        <fullName evidence="1">CYTH domain-containing protein</fullName>
    </recommendedName>
</protein>
<dbReference type="SMART" id="SM01118">
    <property type="entry name" value="CYTH"/>
    <property type="match status" value="1"/>
</dbReference>
<name>A0A3B0U6P3_9ZZZZ</name>
<gene>
    <name evidence="2" type="ORF">MNBD_BACTEROID06-5</name>
</gene>
<dbReference type="EMBL" id="UOES01000053">
    <property type="protein sequence ID" value="VAW26018.1"/>
    <property type="molecule type" value="Genomic_DNA"/>
</dbReference>
<dbReference type="PANTHER" id="PTHR40114">
    <property type="entry name" value="SLR0698 PROTEIN"/>
    <property type="match status" value="1"/>
</dbReference>
<dbReference type="InterPro" id="IPR023577">
    <property type="entry name" value="CYTH_domain"/>
</dbReference>
<accession>A0A3B0U6P3</accession>
<evidence type="ECO:0000313" key="2">
    <source>
        <dbReference type="EMBL" id="VAW26018.1"/>
    </source>
</evidence>
<organism evidence="2">
    <name type="scientific">hydrothermal vent metagenome</name>
    <dbReference type="NCBI Taxonomy" id="652676"/>
    <lineage>
        <taxon>unclassified sequences</taxon>
        <taxon>metagenomes</taxon>
        <taxon>ecological metagenomes</taxon>
    </lineage>
</organism>
<dbReference type="Gene3D" id="2.40.320.10">
    <property type="entry name" value="Hypothetical Protein Pfu-838710-001"/>
    <property type="match status" value="1"/>
</dbReference>
<dbReference type="SUPFAM" id="SSF55154">
    <property type="entry name" value="CYTH-like phosphatases"/>
    <property type="match status" value="1"/>
</dbReference>
<dbReference type="CDD" id="cd07891">
    <property type="entry name" value="CYTH-like_CthTTM-like_1"/>
    <property type="match status" value="1"/>
</dbReference>
<dbReference type="PANTHER" id="PTHR40114:SF1">
    <property type="entry name" value="SLR0698 PROTEIN"/>
    <property type="match status" value="1"/>
</dbReference>
<reference evidence="2" key="1">
    <citation type="submission" date="2018-06" db="EMBL/GenBank/DDBJ databases">
        <authorList>
            <person name="Zhirakovskaya E."/>
        </authorList>
    </citation>
    <scope>NUCLEOTIDE SEQUENCE</scope>
</reference>
<dbReference type="Pfam" id="PF01928">
    <property type="entry name" value="CYTH"/>
    <property type="match status" value="1"/>
</dbReference>
<proteinExistence type="predicted"/>
<evidence type="ECO:0000259" key="1">
    <source>
        <dbReference type="PROSITE" id="PS51707"/>
    </source>
</evidence>
<dbReference type="PROSITE" id="PS51707">
    <property type="entry name" value="CYTH"/>
    <property type="match status" value="1"/>
</dbReference>
<dbReference type="AlphaFoldDB" id="A0A3B0U6P3"/>